<dbReference type="AlphaFoldDB" id="A0A6A7B6Z9"/>
<gene>
    <name evidence="1" type="ORF">T440DRAFT_90929</name>
</gene>
<name>A0A6A7B6Z9_9PLEO</name>
<proteinExistence type="predicted"/>
<dbReference type="Proteomes" id="UP000799423">
    <property type="component" value="Unassembled WGS sequence"/>
</dbReference>
<keyword evidence="2" id="KW-1185">Reference proteome</keyword>
<accession>A0A6A7B6Z9</accession>
<protein>
    <submittedName>
        <fullName evidence="1">Uncharacterized protein</fullName>
    </submittedName>
</protein>
<evidence type="ECO:0000313" key="2">
    <source>
        <dbReference type="Proteomes" id="UP000799423"/>
    </source>
</evidence>
<reference evidence="1" key="1">
    <citation type="submission" date="2020-01" db="EMBL/GenBank/DDBJ databases">
        <authorList>
            <consortium name="DOE Joint Genome Institute"/>
            <person name="Haridas S."/>
            <person name="Albert R."/>
            <person name="Binder M."/>
            <person name="Bloem J."/>
            <person name="Labutti K."/>
            <person name="Salamov A."/>
            <person name="Andreopoulos B."/>
            <person name="Baker S.E."/>
            <person name="Barry K."/>
            <person name="Bills G."/>
            <person name="Bluhm B.H."/>
            <person name="Cannon C."/>
            <person name="Castanera R."/>
            <person name="Culley D.E."/>
            <person name="Daum C."/>
            <person name="Ezra D."/>
            <person name="Gonzalez J.B."/>
            <person name="Henrissat B."/>
            <person name="Kuo A."/>
            <person name="Liang C."/>
            <person name="Lipzen A."/>
            <person name="Lutzoni F."/>
            <person name="Magnuson J."/>
            <person name="Mondo S."/>
            <person name="Nolan M."/>
            <person name="Ohm R."/>
            <person name="Pangilinan J."/>
            <person name="Park H.-J."/>
            <person name="Ramirez L."/>
            <person name="Alfaro M."/>
            <person name="Sun H."/>
            <person name="Tritt A."/>
            <person name="Yoshinaga Y."/>
            <person name="Zwiers L.-H."/>
            <person name="Turgeon B.G."/>
            <person name="Goodwin S.B."/>
            <person name="Spatafora J.W."/>
            <person name="Crous P.W."/>
            <person name="Grigoriev I.V."/>
        </authorList>
    </citation>
    <scope>NUCLEOTIDE SEQUENCE</scope>
    <source>
        <strain evidence="1">IPT5</strain>
    </source>
</reference>
<evidence type="ECO:0000313" key="1">
    <source>
        <dbReference type="EMBL" id="KAF2850527.1"/>
    </source>
</evidence>
<dbReference type="EMBL" id="MU006306">
    <property type="protein sequence ID" value="KAF2850527.1"/>
    <property type="molecule type" value="Genomic_DNA"/>
</dbReference>
<organism evidence="1 2">
    <name type="scientific">Plenodomus tracheiphilus IPT5</name>
    <dbReference type="NCBI Taxonomy" id="1408161"/>
    <lineage>
        <taxon>Eukaryota</taxon>
        <taxon>Fungi</taxon>
        <taxon>Dikarya</taxon>
        <taxon>Ascomycota</taxon>
        <taxon>Pezizomycotina</taxon>
        <taxon>Dothideomycetes</taxon>
        <taxon>Pleosporomycetidae</taxon>
        <taxon>Pleosporales</taxon>
        <taxon>Pleosporineae</taxon>
        <taxon>Leptosphaeriaceae</taxon>
        <taxon>Plenodomus</taxon>
    </lineage>
</organism>
<sequence length="153" mass="17156">MHLKATRAKSAMLPEAELCGYRASRGNHKILPTHQSDTTHVPSVRLAELFPQPIHVGFSSQPSFRCKATYGPVQYETGMKMVSPVRGLGRPSGVVWGRPVLRVQSHHQIPVLMLHHDCEACVLMEFTCGRYSNAWHDIGHFGEVMTPDWQTVL</sequence>